<dbReference type="GO" id="GO:0043023">
    <property type="term" value="F:ribosomal large subunit binding"/>
    <property type="evidence" value="ECO:0007669"/>
    <property type="project" value="TreeGrafter"/>
</dbReference>
<dbReference type="NCBIfam" id="TIGR00090">
    <property type="entry name" value="rsfS_iojap_ybeB"/>
    <property type="match status" value="1"/>
</dbReference>
<dbReference type="SUPFAM" id="SSF81301">
    <property type="entry name" value="Nucleotidyltransferase"/>
    <property type="match status" value="1"/>
</dbReference>
<dbReference type="Gene3D" id="3.30.460.10">
    <property type="entry name" value="Beta Polymerase, domain 2"/>
    <property type="match status" value="1"/>
</dbReference>
<dbReference type="InterPro" id="IPR004394">
    <property type="entry name" value="Iojap/RsfS/C7orf30"/>
</dbReference>
<comment type="similarity">
    <text evidence="2">Belongs to the Iojap/RsfS family.</text>
</comment>
<evidence type="ECO:0000256" key="4">
    <source>
        <dbReference type="ARBA" id="ARBA00053669"/>
    </source>
</evidence>
<dbReference type="Proteomes" id="UP001153636">
    <property type="component" value="Chromosome 7"/>
</dbReference>
<comment type="function">
    <text evidence="4">Required for normal mitochondrial ribosome function and mitochondrial translation. May play a role in ribosome biogenesis by preventing premature association of the 28S and 39S ribosomal subunits. Interacts with mitochondrial ribosomal protein uL14m (MRPL14), probably blocking formation of intersubunit bridge B8, preventing association of the 28S and 39S ribosomal subunits. Addition to isolated mitochondrial ribosomal subunits partially inhibits translation, probably by interfering with the association of the 28S and 39S ribosomal subunits and the formation of functional ribosomes. May also participate in the assembly and/or regulation of the stability of the large subunit of the mitochondrial ribosome. May function as a ribosomal silencing factor.</text>
</comment>
<accession>A0A9P0D344</accession>
<name>A0A9P0D344_9CUCU</name>
<dbReference type="PANTHER" id="PTHR21043:SF0">
    <property type="entry name" value="MITOCHONDRIAL ASSEMBLY OF RIBOSOMAL LARGE SUBUNIT PROTEIN 1"/>
    <property type="match status" value="1"/>
</dbReference>
<keyword evidence="3" id="KW-0496">Mitochondrion</keyword>
<dbReference type="GO" id="GO:0090071">
    <property type="term" value="P:negative regulation of ribosome biogenesis"/>
    <property type="evidence" value="ECO:0007669"/>
    <property type="project" value="TreeGrafter"/>
</dbReference>
<evidence type="ECO:0000256" key="5">
    <source>
        <dbReference type="ARBA" id="ARBA00073331"/>
    </source>
</evidence>
<dbReference type="InterPro" id="IPR043519">
    <property type="entry name" value="NT_sf"/>
</dbReference>
<comment type="subcellular location">
    <subcellularLocation>
        <location evidence="1">Mitochondrion</location>
    </subcellularLocation>
</comment>
<reference evidence="6" key="1">
    <citation type="submission" date="2022-01" db="EMBL/GenBank/DDBJ databases">
        <authorList>
            <person name="King R."/>
        </authorList>
    </citation>
    <scope>NUCLEOTIDE SEQUENCE</scope>
</reference>
<sequence>MIPSFRCFSRLIKPRPVSFCPCKTPALSVCRNKSKKVDLNTQDQETLESKSLGNMSSKYQVYHDEDSEIILDVYEERLKYSQLAEENEEVDDRYTGLNLKRGITGVFDIEDLVEVLKREKGKDIFVVAVPKEINYVDYICIVSGNSSKHMQAVAQFVRRMYKQKRDSKDDIPKLEGENSKDWMALDLGNIALHIFSEEARALYDLETLWSVGAQYDGEYNKPEPVSDMLKKHSVYLNGLEPAS</sequence>
<gene>
    <name evidence="6" type="ORF">PSYICH_LOCUS13228</name>
</gene>
<dbReference type="OrthoDB" id="21330at2759"/>
<evidence type="ECO:0000313" key="7">
    <source>
        <dbReference type="Proteomes" id="UP001153636"/>
    </source>
</evidence>
<dbReference type="HAMAP" id="MF_01477">
    <property type="entry name" value="Iojap_RsfS"/>
    <property type="match status" value="1"/>
</dbReference>
<dbReference type="GO" id="GO:0017148">
    <property type="term" value="P:negative regulation of translation"/>
    <property type="evidence" value="ECO:0007669"/>
    <property type="project" value="TreeGrafter"/>
</dbReference>
<organism evidence="6 7">
    <name type="scientific">Psylliodes chrysocephalus</name>
    <dbReference type="NCBI Taxonomy" id="3402493"/>
    <lineage>
        <taxon>Eukaryota</taxon>
        <taxon>Metazoa</taxon>
        <taxon>Ecdysozoa</taxon>
        <taxon>Arthropoda</taxon>
        <taxon>Hexapoda</taxon>
        <taxon>Insecta</taxon>
        <taxon>Pterygota</taxon>
        <taxon>Neoptera</taxon>
        <taxon>Endopterygota</taxon>
        <taxon>Coleoptera</taxon>
        <taxon>Polyphaga</taxon>
        <taxon>Cucujiformia</taxon>
        <taxon>Chrysomeloidea</taxon>
        <taxon>Chrysomelidae</taxon>
        <taxon>Galerucinae</taxon>
        <taxon>Alticini</taxon>
        <taxon>Psylliodes</taxon>
    </lineage>
</organism>
<dbReference type="Pfam" id="PF02410">
    <property type="entry name" value="RsfS"/>
    <property type="match status" value="1"/>
</dbReference>
<keyword evidence="7" id="KW-1185">Reference proteome</keyword>
<evidence type="ECO:0000256" key="3">
    <source>
        <dbReference type="ARBA" id="ARBA00023128"/>
    </source>
</evidence>
<dbReference type="EMBL" id="OV651819">
    <property type="protein sequence ID" value="CAH1113848.1"/>
    <property type="molecule type" value="Genomic_DNA"/>
</dbReference>
<evidence type="ECO:0000256" key="1">
    <source>
        <dbReference type="ARBA" id="ARBA00004173"/>
    </source>
</evidence>
<proteinExistence type="inferred from homology"/>
<dbReference type="AlphaFoldDB" id="A0A9P0D344"/>
<dbReference type="PANTHER" id="PTHR21043">
    <property type="entry name" value="IOJAP SUPERFAMILY ORTHOLOG"/>
    <property type="match status" value="1"/>
</dbReference>
<protein>
    <recommendedName>
        <fullName evidence="5">Mitochondrial assembly of ribosomal large subunit protein 1</fullName>
    </recommendedName>
</protein>
<evidence type="ECO:0000256" key="2">
    <source>
        <dbReference type="ARBA" id="ARBA00010574"/>
    </source>
</evidence>
<dbReference type="GO" id="GO:0005739">
    <property type="term" value="C:mitochondrion"/>
    <property type="evidence" value="ECO:0007669"/>
    <property type="project" value="UniProtKB-SubCell"/>
</dbReference>
<evidence type="ECO:0000313" key="6">
    <source>
        <dbReference type="EMBL" id="CAH1113848.1"/>
    </source>
</evidence>
<dbReference type="FunFam" id="3.30.460.10:FF:000018">
    <property type="entry name" value="Mitochondrial assembly of ribosomal large subunit 1"/>
    <property type="match status" value="1"/>
</dbReference>